<dbReference type="EMBL" id="NEDP02005180">
    <property type="protein sequence ID" value="OWF43041.1"/>
    <property type="molecule type" value="Genomic_DNA"/>
</dbReference>
<dbReference type="InterPro" id="IPR027417">
    <property type="entry name" value="P-loop_NTPase"/>
</dbReference>
<keyword evidence="1" id="KW-0547">Nucleotide-binding</keyword>
<keyword evidence="2" id="KW-1185">Reference proteome</keyword>
<dbReference type="PANTHER" id="PTHR47642:SF5">
    <property type="entry name" value="ATP-DEPENDENT DNA HELICASE"/>
    <property type="match status" value="1"/>
</dbReference>
<dbReference type="STRING" id="6573.A0A210Q2S0"/>
<dbReference type="InterPro" id="IPR051055">
    <property type="entry name" value="PIF1_helicase"/>
</dbReference>
<keyword evidence="1" id="KW-0347">Helicase</keyword>
<dbReference type="OrthoDB" id="6132017at2759"/>
<evidence type="ECO:0000313" key="2">
    <source>
        <dbReference type="Proteomes" id="UP000242188"/>
    </source>
</evidence>
<comment type="caution">
    <text evidence="1">The sequence shown here is derived from an EMBL/GenBank/DDBJ whole genome shotgun (WGS) entry which is preliminary data.</text>
</comment>
<organism evidence="1 2">
    <name type="scientific">Mizuhopecten yessoensis</name>
    <name type="common">Japanese scallop</name>
    <name type="synonym">Patinopecten yessoensis</name>
    <dbReference type="NCBI Taxonomy" id="6573"/>
    <lineage>
        <taxon>Eukaryota</taxon>
        <taxon>Metazoa</taxon>
        <taxon>Spiralia</taxon>
        <taxon>Lophotrochozoa</taxon>
        <taxon>Mollusca</taxon>
        <taxon>Bivalvia</taxon>
        <taxon>Autobranchia</taxon>
        <taxon>Pteriomorphia</taxon>
        <taxon>Pectinida</taxon>
        <taxon>Pectinoidea</taxon>
        <taxon>Pectinidae</taxon>
        <taxon>Mizuhopecten</taxon>
    </lineage>
</organism>
<keyword evidence="1" id="KW-0378">Hydrolase</keyword>
<accession>A0A210Q2S0</accession>
<reference evidence="1 2" key="1">
    <citation type="journal article" date="2017" name="Nat. Ecol. Evol.">
        <title>Scallop genome provides insights into evolution of bilaterian karyotype and development.</title>
        <authorList>
            <person name="Wang S."/>
            <person name="Zhang J."/>
            <person name="Jiao W."/>
            <person name="Li J."/>
            <person name="Xun X."/>
            <person name="Sun Y."/>
            <person name="Guo X."/>
            <person name="Huan P."/>
            <person name="Dong B."/>
            <person name="Zhang L."/>
            <person name="Hu X."/>
            <person name="Sun X."/>
            <person name="Wang J."/>
            <person name="Zhao C."/>
            <person name="Wang Y."/>
            <person name="Wang D."/>
            <person name="Huang X."/>
            <person name="Wang R."/>
            <person name="Lv J."/>
            <person name="Li Y."/>
            <person name="Zhang Z."/>
            <person name="Liu B."/>
            <person name="Lu W."/>
            <person name="Hui Y."/>
            <person name="Liang J."/>
            <person name="Zhou Z."/>
            <person name="Hou R."/>
            <person name="Li X."/>
            <person name="Liu Y."/>
            <person name="Li H."/>
            <person name="Ning X."/>
            <person name="Lin Y."/>
            <person name="Zhao L."/>
            <person name="Xing Q."/>
            <person name="Dou J."/>
            <person name="Li Y."/>
            <person name="Mao J."/>
            <person name="Guo H."/>
            <person name="Dou H."/>
            <person name="Li T."/>
            <person name="Mu C."/>
            <person name="Jiang W."/>
            <person name="Fu Q."/>
            <person name="Fu X."/>
            <person name="Miao Y."/>
            <person name="Liu J."/>
            <person name="Yu Q."/>
            <person name="Li R."/>
            <person name="Liao H."/>
            <person name="Li X."/>
            <person name="Kong Y."/>
            <person name="Jiang Z."/>
            <person name="Chourrout D."/>
            <person name="Li R."/>
            <person name="Bao Z."/>
        </authorList>
    </citation>
    <scope>NUCLEOTIDE SEQUENCE [LARGE SCALE GENOMIC DNA]</scope>
    <source>
        <strain evidence="1 2">PY_sf001</strain>
    </source>
</reference>
<gene>
    <name evidence="1" type="ORF">KP79_PYT24942</name>
</gene>
<dbReference type="CDD" id="cd18809">
    <property type="entry name" value="SF1_C_RecD"/>
    <property type="match status" value="1"/>
</dbReference>
<proteinExistence type="predicted"/>
<dbReference type="SUPFAM" id="SSF52540">
    <property type="entry name" value="P-loop containing nucleoside triphosphate hydrolases"/>
    <property type="match status" value="1"/>
</dbReference>
<name>A0A210Q2S0_MIZYE</name>
<sequence length="175" mass="19730">MLEDMEGEMHVFKAKDEGYLKLLRGNAVPKTLTVKICAPVILLKNIGNGLFNGMRGKVHSISKENLPIIDFHGRMITVSPVRFDVFDAQQQKSLASRRQIPLMLAFALTVHRAQGQTIEKLEIDCYSFFAPGQMGVAVGRARDKTGLCIRNFNKKAANLKHPQCVYDFYDNVEQF</sequence>
<dbReference type="GO" id="GO:0004386">
    <property type="term" value="F:helicase activity"/>
    <property type="evidence" value="ECO:0007669"/>
    <property type="project" value="UniProtKB-KW"/>
</dbReference>
<evidence type="ECO:0000313" key="1">
    <source>
        <dbReference type="EMBL" id="OWF43041.1"/>
    </source>
</evidence>
<protein>
    <submittedName>
        <fullName evidence="1">ATP-dependent DNA helicase PIF1</fullName>
    </submittedName>
</protein>
<dbReference type="Proteomes" id="UP000242188">
    <property type="component" value="Unassembled WGS sequence"/>
</dbReference>
<keyword evidence="1" id="KW-0067">ATP-binding</keyword>
<dbReference type="PANTHER" id="PTHR47642">
    <property type="entry name" value="ATP-DEPENDENT DNA HELICASE"/>
    <property type="match status" value="1"/>
</dbReference>
<dbReference type="AlphaFoldDB" id="A0A210Q2S0"/>